<dbReference type="Gene3D" id="2.40.30.10">
    <property type="entry name" value="Translation factors"/>
    <property type="match status" value="1"/>
</dbReference>
<dbReference type="InterPro" id="IPR017927">
    <property type="entry name" value="FAD-bd_FR_type"/>
</dbReference>
<dbReference type="AlphaFoldDB" id="A0A4Q0AIN3"/>
<sequence>MVTKNINIHVVVRHITPINETHMSVCFERPAGFEYESGDWIDLNFLDGNPKGGTTYSLSSSPTESLLAITFKRGISPFKQRLQSLLPGDEMSISQFGNDYGFHLKEHRSSVLIAGGIGIAPFRSMLKEMVDTDNKNHVQLIYMNKEIVYVFAEEIDLWQKQLSNLVVEYIDTKHLNRKKRQKLLTEVIEKNAHHYFIAGPEGMVEATGHVLIDTMGISPKNIRIDSFGGY</sequence>
<dbReference type="SUPFAM" id="SSF52343">
    <property type="entry name" value="Ferredoxin reductase-like, C-terminal NADP-linked domain"/>
    <property type="match status" value="1"/>
</dbReference>
<dbReference type="InterPro" id="IPR050415">
    <property type="entry name" value="MRET"/>
</dbReference>
<reference evidence="2" key="1">
    <citation type="submission" date="2019-01" db="EMBL/GenBank/DDBJ databases">
        <title>Genomic signatures and co-occurrence patterns of the ultra-small Saccharimodia (Patescibacteria phylum) suggest a symbiotic lifestyle.</title>
        <authorList>
            <person name="Lemos L."/>
            <person name="Medeiros J."/>
            <person name="Andreote F."/>
            <person name="Fernandes G."/>
            <person name="Varani A."/>
            <person name="Oliveira G."/>
            <person name="Pylro V."/>
        </authorList>
    </citation>
    <scope>NUCLEOTIDE SEQUENCE [LARGE SCALE GENOMIC DNA]</scope>
    <source>
        <strain evidence="2">AMD02</strain>
    </source>
</reference>
<protein>
    <submittedName>
        <fullName evidence="2">FAD-dependent oxidoreductase</fullName>
    </submittedName>
</protein>
<dbReference type="EMBL" id="SCKX01000001">
    <property type="protein sequence ID" value="RWZ78916.1"/>
    <property type="molecule type" value="Genomic_DNA"/>
</dbReference>
<dbReference type="InterPro" id="IPR001433">
    <property type="entry name" value="OxRdtase_FAD/NAD-bd"/>
</dbReference>
<dbReference type="InterPro" id="IPR001709">
    <property type="entry name" value="Flavoprot_Pyr_Nucl_cyt_Rdtase"/>
</dbReference>
<comment type="caution">
    <text evidence="2">The sequence shown here is derived from an EMBL/GenBank/DDBJ whole genome shotgun (WGS) entry which is preliminary data.</text>
</comment>
<dbReference type="InterPro" id="IPR039261">
    <property type="entry name" value="FNR_nucleotide-bd"/>
</dbReference>
<dbReference type="Proteomes" id="UP000289257">
    <property type="component" value="Unassembled WGS sequence"/>
</dbReference>
<dbReference type="CDD" id="cd00322">
    <property type="entry name" value="FNR_like"/>
    <property type="match status" value="1"/>
</dbReference>
<evidence type="ECO:0000313" key="3">
    <source>
        <dbReference type="Proteomes" id="UP000289257"/>
    </source>
</evidence>
<proteinExistence type="predicted"/>
<feature type="domain" description="FAD-binding FR-type" evidence="1">
    <location>
        <begin position="5"/>
        <end position="105"/>
    </location>
</feature>
<gene>
    <name evidence="2" type="ORF">EOT05_04205</name>
</gene>
<dbReference type="InterPro" id="IPR017938">
    <property type="entry name" value="Riboflavin_synthase-like_b-brl"/>
</dbReference>
<dbReference type="PROSITE" id="PS51384">
    <property type="entry name" value="FAD_FR"/>
    <property type="match status" value="1"/>
</dbReference>
<dbReference type="GO" id="GO:0016491">
    <property type="term" value="F:oxidoreductase activity"/>
    <property type="evidence" value="ECO:0007669"/>
    <property type="project" value="InterPro"/>
</dbReference>
<accession>A0A4Q0AIN3</accession>
<dbReference type="Pfam" id="PF00175">
    <property type="entry name" value="NAD_binding_1"/>
    <property type="match status" value="1"/>
</dbReference>
<dbReference type="PRINTS" id="PR00409">
    <property type="entry name" value="PHDIOXRDTASE"/>
</dbReference>
<keyword evidence="3" id="KW-1185">Reference proteome</keyword>
<dbReference type="PRINTS" id="PR00371">
    <property type="entry name" value="FPNCR"/>
</dbReference>
<name>A0A4Q0AIN3_9BACT</name>
<dbReference type="Gene3D" id="3.40.50.80">
    <property type="entry name" value="Nucleotide-binding domain of ferredoxin-NADP reductase (FNR) module"/>
    <property type="match status" value="1"/>
</dbReference>
<dbReference type="SUPFAM" id="SSF63380">
    <property type="entry name" value="Riboflavin synthase domain-like"/>
    <property type="match status" value="1"/>
</dbReference>
<evidence type="ECO:0000313" key="2">
    <source>
        <dbReference type="EMBL" id="RWZ78916.1"/>
    </source>
</evidence>
<organism evidence="2 3">
    <name type="scientific">Candidatus Microsaccharimonas sossegonensis</name>
    <dbReference type="NCBI Taxonomy" id="2506948"/>
    <lineage>
        <taxon>Bacteria</taxon>
        <taxon>Candidatus Saccharimonadota</taxon>
        <taxon>Candidatus Saccharimonadia</taxon>
        <taxon>Candidatus Saccharimonadales</taxon>
        <taxon>Candidatus Saccharimonadaceae</taxon>
        <taxon>Candidatus Microsaccharimonas</taxon>
    </lineage>
</organism>
<evidence type="ECO:0000259" key="1">
    <source>
        <dbReference type="PROSITE" id="PS51384"/>
    </source>
</evidence>
<dbReference type="PANTHER" id="PTHR47354">
    <property type="entry name" value="NADH OXIDOREDUCTASE HCR"/>
    <property type="match status" value="1"/>
</dbReference>
<dbReference type="PANTHER" id="PTHR47354:SF5">
    <property type="entry name" value="PROTEIN RFBI"/>
    <property type="match status" value="1"/>
</dbReference>